<dbReference type="GO" id="GO:0004565">
    <property type="term" value="F:beta-galactosidase activity"/>
    <property type="evidence" value="ECO:0007669"/>
    <property type="project" value="UniProtKB-EC"/>
</dbReference>
<evidence type="ECO:0000256" key="2">
    <source>
        <dbReference type="ARBA" id="ARBA00009809"/>
    </source>
</evidence>
<dbReference type="Pfam" id="PF10435">
    <property type="entry name" value="BetaGal_dom2"/>
    <property type="match status" value="1"/>
</dbReference>
<dbReference type="FunFam" id="3.20.20.80:FF:000040">
    <property type="entry name" value="Beta-galactosidase A"/>
    <property type="match status" value="1"/>
</dbReference>
<dbReference type="SUPFAM" id="SSF51445">
    <property type="entry name" value="(Trans)glycosidases"/>
    <property type="match status" value="1"/>
</dbReference>
<dbReference type="InterPro" id="IPR001944">
    <property type="entry name" value="Glycoside_Hdrlase_35"/>
</dbReference>
<evidence type="ECO:0000256" key="1">
    <source>
        <dbReference type="ARBA" id="ARBA00001412"/>
    </source>
</evidence>
<evidence type="ECO:0000256" key="3">
    <source>
        <dbReference type="ARBA" id="ARBA00012756"/>
    </source>
</evidence>
<dbReference type="InterPro" id="IPR017853">
    <property type="entry name" value="GH"/>
</dbReference>
<dbReference type="EMBL" id="AZST01000553">
    <property type="protein sequence ID" value="KEP48226.1"/>
    <property type="molecule type" value="Genomic_DNA"/>
</dbReference>
<keyword evidence="7" id="KW-0326">Glycosidase</keyword>
<dbReference type="PANTHER" id="PTHR23421">
    <property type="entry name" value="BETA-GALACTOSIDASE RELATED"/>
    <property type="match status" value="1"/>
</dbReference>
<organism evidence="10 11">
    <name type="scientific">Rhizoctonia solani 123E</name>
    <dbReference type="NCBI Taxonomy" id="1423351"/>
    <lineage>
        <taxon>Eukaryota</taxon>
        <taxon>Fungi</taxon>
        <taxon>Dikarya</taxon>
        <taxon>Basidiomycota</taxon>
        <taxon>Agaricomycotina</taxon>
        <taxon>Agaricomycetes</taxon>
        <taxon>Cantharellales</taxon>
        <taxon>Ceratobasidiaceae</taxon>
        <taxon>Rhizoctonia</taxon>
    </lineage>
</organism>
<evidence type="ECO:0000256" key="5">
    <source>
        <dbReference type="ARBA" id="ARBA00022801"/>
    </source>
</evidence>
<keyword evidence="11" id="KW-1185">Reference proteome</keyword>
<comment type="catalytic activity">
    <reaction evidence="1">
        <text>Hydrolysis of terminal non-reducing beta-D-galactose residues in beta-D-galactosides.</text>
        <dbReference type="EC" id="3.2.1.23"/>
    </reaction>
</comment>
<dbReference type="Gene3D" id="2.60.390.10">
    <property type="entry name" value="Beta-galactosidase, domain 3"/>
    <property type="match status" value="1"/>
</dbReference>
<keyword evidence="4" id="KW-0732">Signal</keyword>
<reference evidence="10 11" key="1">
    <citation type="submission" date="2013-12" db="EMBL/GenBank/DDBJ databases">
        <authorList>
            <person name="Cubeta M."/>
            <person name="Pakala S."/>
            <person name="Fedorova N."/>
            <person name="Thomas E."/>
            <person name="Dean R."/>
            <person name="Jabaji S."/>
            <person name="Neate S."/>
            <person name="Toda T."/>
            <person name="Tavantzis S."/>
            <person name="Vilgalys R."/>
            <person name="Bharathan N."/>
            <person name="Pakala S."/>
            <person name="Losada L.S."/>
            <person name="Zafar N."/>
            <person name="Nierman W."/>
        </authorList>
    </citation>
    <scope>NUCLEOTIDE SEQUENCE [LARGE SCALE GENOMIC DNA]</scope>
    <source>
        <strain evidence="10 11">123E</strain>
    </source>
</reference>
<dbReference type="Gene3D" id="2.102.20.10">
    <property type="entry name" value="Beta-galactosidase, domain 2"/>
    <property type="match status" value="1"/>
</dbReference>
<comment type="similarity">
    <text evidence="2 8">Belongs to the glycosyl hydrolase 35 family.</text>
</comment>
<proteinExistence type="inferred from homology"/>
<dbReference type="HOGENOM" id="CLU_005732_2_0_1"/>
<evidence type="ECO:0000256" key="8">
    <source>
        <dbReference type="RuleBase" id="RU003679"/>
    </source>
</evidence>
<dbReference type="InterPro" id="IPR037110">
    <property type="entry name" value="Betagal_dom2_sf"/>
</dbReference>
<evidence type="ECO:0000313" key="10">
    <source>
        <dbReference type="EMBL" id="KEP48226.1"/>
    </source>
</evidence>
<dbReference type="InterPro" id="IPR025300">
    <property type="entry name" value="BetaGal_jelly_roll_dom"/>
</dbReference>
<evidence type="ECO:0000256" key="6">
    <source>
        <dbReference type="ARBA" id="ARBA00023180"/>
    </source>
</evidence>
<dbReference type="InterPro" id="IPR036833">
    <property type="entry name" value="BetaGal_dom3_sf"/>
</dbReference>
<dbReference type="Pfam" id="PF13363">
    <property type="entry name" value="BetaGal_dom3"/>
    <property type="match status" value="1"/>
</dbReference>
<dbReference type="STRING" id="1423351.A0A074RMC7"/>
<gene>
    <name evidence="10" type="ORF">V565_130440</name>
</gene>
<keyword evidence="6" id="KW-0325">Glycoprotein</keyword>
<dbReference type="Proteomes" id="UP000027456">
    <property type="component" value="Unassembled WGS sequence"/>
</dbReference>
<evidence type="ECO:0000259" key="9">
    <source>
        <dbReference type="SMART" id="SM01029"/>
    </source>
</evidence>
<dbReference type="Gene3D" id="2.60.120.260">
    <property type="entry name" value="Galactose-binding domain-like"/>
    <property type="match status" value="2"/>
</dbReference>
<dbReference type="SUPFAM" id="SSF49785">
    <property type="entry name" value="Galactose-binding domain-like"/>
    <property type="match status" value="2"/>
</dbReference>
<comment type="caution">
    <text evidence="10">The sequence shown here is derived from an EMBL/GenBank/DDBJ whole genome shotgun (WGS) entry which is preliminary data.</text>
</comment>
<dbReference type="GO" id="GO:0005975">
    <property type="term" value="P:carbohydrate metabolic process"/>
    <property type="evidence" value="ECO:0007669"/>
    <property type="project" value="InterPro"/>
</dbReference>
<dbReference type="OrthoDB" id="1657402at2759"/>
<dbReference type="InterPro" id="IPR031330">
    <property type="entry name" value="Gly_Hdrlase_35_cat"/>
</dbReference>
<dbReference type="Pfam" id="PF13364">
    <property type="entry name" value="BetaGal_ABD2"/>
    <property type="match status" value="2"/>
</dbReference>
<dbReference type="AlphaFoldDB" id="A0A074RMC7"/>
<dbReference type="InterPro" id="IPR008979">
    <property type="entry name" value="Galactose-bd-like_sf"/>
</dbReference>
<dbReference type="InterPro" id="IPR018954">
    <property type="entry name" value="Betagal_dom2"/>
</dbReference>
<protein>
    <recommendedName>
        <fullName evidence="3">beta-galactosidase</fullName>
        <ecNumber evidence="3">3.2.1.23</ecNumber>
    </recommendedName>
</protein>
<dbReference type="Pfam" id="PF01301">
    <property type="entry name" value="Glyco_hydro_35"/>
    <property type="match status" value="1"/>
</dbReference>
<evidence type="ECO:0000313" key="11">
    <source>
        <dbReference type="Proteomes" id="UP000027456"/>
    </source>
</evidence>
<dbReference type="Gene3D" id="3.20.20.80">
    <property type="entry name" value="Glycosidases"/>
    <property type="match status" value="1"/>
</dbReference>
<dbReference type="EC" id="3.2.1.23" evidence="3"/>
<evidence type="ECO:0000256" key="7">
    <source>
        <dbReference type="ARBA" id="ARBA00023295"/>
    </source>
</evidence>
<dbReference type="SUPFAM" id="SSF51011">
    <property type="entry name" value="Glycosyl hydrolase domain"/>
    <property type="match status" value="1"/>
</dbReference>
<name>A0A074RMC7_9AGAM</name>
<feature type="domain" description="Beta-galactosidase" evidence="9">
    <location>
        <begin position="424"/>
        <end position="594"/>
    </location>
</feature>
<dbReference type="PRINTS" id="PR00742">
    <property type="entry name" value="GLHYDRLASE35"/>
</dbReference>
<keyword evidence="5 10" id="KW-0378">Hydrolase</keyword>
<dbReference type="SMART" id="SM01029">
    <property type="entry name" value="BetaGal_dom2"/>
    <property type="match status" value="1"/>
</dbReference>
<evidence type="ECO:0000256" key="4">
    <source>
        <dbReference type="ARBA" id="ARBA00022729"/>
    </source>
</evidence>
<dbReference type="SUPFAM" id="SSF117100">
    <property type="entry name" value="Beta-galactosidase LacA, domain 3"/>
    <property type="match status" value="1"/>
</dbReference>
<dbReference type="InterPro" id="IPR025972">
    <property type="entry name" value="BetaGal_dom3"/>
</dbReference>
<sequence>MSKHSPFSSAMGGYKPALILGVFLLTLGGLYTTMRLSLLSTASAFAGLAIAQSNVDLSQKYIPSPGSPGFYGGNSSAAVTIDQHSLLLDGKRIMVFSGEFHPWRLPSIPLWRDVLEKMKAAGFNSVSIYLHWGLTEGKPGVLNFEGHRSVTKFLDVAQSVGILVIVRPGPYINAETSGGGFPGWLTNFKDAARSNGTDFTAAWKPYIREVSKFVAPYQYPAGPVILVQSENEFSMDDPSNRYTYGHTDHMKWIMEEMRENGITKVPITHNDYRSGGQYASGAAKVDLYAWDGYPLGFDCSHPNVWNEVDSSLNANHQKWNPAEPLYLAEYQGGAFDPWNGPGYGACYNLINEQFANVFYKNSYAAGTYLQNLYMTYGGTNWGNLATPTVYTSYDYGSAISEDRSLTVKYGELKLQGLFLHATPHYHLAGRISTGTSLSTSNQIFTTHLATPQNQNLYVVRQTTNANTARVEFDLRVNTTKGEVTLKNVALNGRESKIIVSEYPFGSSILGYTSAEVATWTTLDGSDHIVLYTSNQTTTTALYTNSTSATSSSSSMTASVSSGTALISGSPSSSGLTRVTVGKTSVWVADKAWLAPRIWQPRVSGTSGNGRYDLSPRTGSVLVFGPYLVRNATIKGSTIAINGDLKSGTTTELEVLAPSSVKSVTFNGKSVKVSKTALGTLKGSIVTKDLTPKLPSLKALKWKCTDSLPEVAVKFDDSKWVVATKNSTARPVEFQPLGGKTVLYSDEYGFHAGNLLYRGKFESKATGVRLSVQGGYNFGFSAFLNGQFLGSGQGRSGSDAAGGIDLVNATYTFPAGLVGKENVLTVVVDNMGLDEDWNSRDEFKAPRGIRGYELLGGGDFSSWKLTGNVDGEDTKDIIRGPLNQGGLYVERIGAIYPGYSTASWNTTGCSPFTGISKAGITAYKAKFALNIDQNTDVPVAFKFERTPTSNYRVMLYVNGWQFGRFTSNFGPQTVYPIPEGILNHRGENDILLTLWSLDAAGAKVANVELAPTIILSSSKEIIRGLAA</sequence>
<accession>A0A074RMC7</accession>